<dbReference type="EMBL" id="CAJNOG010004594">
    <property type="protein sequence ID" value="CAF1543076.1"/>
    <property type="molecule type" value="Genomic_DNA"/>
</dbReference>
<comment type="caution">
    <text evidence="2">The sequence shown here is derived from an EMBL/GenBank/DDBJ whole genome shotgun (WGS) entry which is preliminary data.</text>
</comment>
<dbReference type="AlphaFoldDB" id="A0A815WG25"/>
<reference evidence="2" key="1">
    <citation type="submission" date="2021-02" db="EMBL/GenBank/DDBJ databases">
        <authorList>
            <person name="Nowell W R."/>
        </authorList>
    </citation>
    <scope>NUCLEOTIDE SEQUENCE</scope>
</reference>
<gene>
    <name evidence="2" type="ORF">JYZ213_LOCUS45831</name>
</gene>
<feature type="non-terminal residue" evidence="2">
    <location>
        <position position="38"/>
    </location>
</feature>
<dbReference type="Pfam" id="PF18262">
    <property type="entry name" value="PhetRS_B1"/>
    <property type="match status" value="1"/>
</dbReference>
<name>A0A815WG25_9BILA</name>
<evidence type="ECO:0000259" key="1">
    <source>
        <dbReference type="Pfam" id="PF18262"/>
    </source>
</evidence>
<dbReference type="Proteomes" id="UP000663845">
    <property type="component" value="Unassembled WGS sequence"/>
</dbReference>
<accession>A0A815WG25</accession>
<proteinExistence type="predicted"/>
<sequence length="38" mass="4397">MPTIGVKRSLLFNALGQEFTDEEFDQLCFDYGIELDKI</sequence>
<evidence type="ECO:0000313" key="2">
    <source>
        <dbReference type="EMBL" id="CAF1543076.1"/>
    </source>
</evidence>
<organism evidence="2 3">
    <name type="scientific">Adineta steineri</name>
    <dbReference type="NCBI Taxonomy" id="433720"/>
    <lineage>
        <taxon>Eukaryota</taxon>
        <taxon>Metazoa</taxon>
        <taxon>Spiralia</taxon>
        <taxon>Gnathifera</taxon>
        <taxon>Rotifera</taxon>
        <taxon>Eurotatoria</taxon>
        <taxon>Bdelloidea</taxon>
        <taxon>Adinetida</taxon>
        <taxon>Adinetidae</taxon>
        <taxon>Adineta</taxon>
    </lineage>
</organism>
<dbReference type="InterPro" id="IPR040659">
    <property type="entry name" value="PhetRS_B1"/>
</dbReference>
<protein>
    <recommendedName>
        <fullName evidence="1">Phenylalanine--tRNA ligase beta subunit B1 domain-containing protein</fullName>
    </recommendedName>
</protein>
<feature type="domain" description="Phenylalanine--tRNA ligase beta subunit B1" evidence="1">
    <location>
        <begin position="1"/>
        <end position="38"/>
    </location>
</feature>
<evidence type="ECO:0000313" key="3">
    <source>
        <dbReference type="Proteomes" id="UP000663845"/>
    </source>
</evidence>
<dbReference type="Gene3D" id="3.30.56.10">
    <property type="match status" value="1"/>
</dbReference>